<dbReference type="SMART" id="SM00309">
    <property type="entry name" value="PAH"/>
    <property type="match status" value="1"/>
</dbReference>
<evidence type="ECO:0000256" key="3">
    <source>
        <dbReference type="ARBA" id="ARBA00022525"/>
    </source>
</evidence>
<feature type="region of interest" description="Disordered" evidence="5">
    <location>
        <begin position="85"/>
        <end position="107"/>
    </location>
</feature>
<keyword evidence="3" id="KW-0964">Secreted</keyword>
<evidence type="ECO:0008006" key="8">
    <source>
        <dbReference type="Google" id="ProtNLM"/>
    </source>
</evidence>
<feature type="non-terminal residue" evidence="7">
    <location>
        <position position="120"/>
    </location>
</feature>
<evidence type="ECO:0000256" key="4">
    <source>
        <dbReference type="RuleBase" id="RU000656"/>
    </source>
</evidence>
<evidence type="ECO:0000256" key="2">
    <source>
        <dbReference type="ARBA" id="ARBA00010022"/>
    </source>
</evidence>
<keyword evidence="6" id="KW-0732">Signal</keyword>
<dbReference type="PROSITE" id="PS00265">
    <property type="entry name" value="PANCREATIC_HORMONE_1"/>
    <property type="match status" value="1"/>
</dbReference>
<gene>
    <name evidence="7" type="ORF">g.4141</name>
</gene>
<evidence type="ECO:0000313" key="7">
    <source>
        <dbReference type="EMBL" id="JAS99971.1"/>
    </source>
</evidence>
<dbReference type="CDD" id="cd00126">
    <property type="entry name" value="PAH"/>
    <property type="match status" value="1"/>
</dbReference>
<comment type="subcellular location">
    <subcellularLocation>
        <location evidence="1">Secreted</location>
    </subcellularLocation>
</comment>
<evidence type="ECO:0000256" key="6">
    <source>
        <dbReference type="SAM" id="SignalP"/>
    </source>
</evidence>
<comment type="similarity">
    <text evidence="2 4">Belongs to the NPY family.</text>
</comment>
<accession>A0A1B6JL21</accession>
<reference evidence="7" key="1">
    <citation type="submission" date="2015-11" db="EMBL/GenBank/DDBJ databases">
        <title>De novo transcriptome assembly of four potential Pierce s Disease insect vectors from Arizona vineyards.</title>
        <authorList>
            <person name="Tassone E.E."/>
        </authorList>
    </citation>
    <scope>NUCLEOTIDE SEQUENCE</scope>
</reference>
<feature type="signal peptide" evidence="6">
    <location>
        <begin position="1"/>
        <end position="27"/>
    </location>
</feature>
<evidence type="ECO:0000256" key="5">
    <source>
        <dbReference type="SAM" id="MobiDB-lite"/>
    </source>
</evidence>
<dbReference type="InterPro" id="IPR020392">
    <property type="entry name" value="Pancreatic_hormone-like_CS"/>
</dbReference>
<dbReference type="GO" id="GO:0005179">
    <property type="term" value="F:hormone activity"/>
    <property type="evidence" value="ECO:0007669"/>
    <property type="project" value="InterPro"/>
</dbReference>
<proteinExistence type="inferred from homology"/>
<sequence length="120" mass="13182">SSHYTAVRMMWTVNLTLAGCLCMLVLAAPCCCEPLAGPDPIARPARPKSFASPDDLRLYLDQLGQYFAVVGRPRFGKRTALAVSKPAQSAAPRELLPSYQPAYPQSDSADIYDIFPFYQP</sequence>
<name>A0A1B6JL21_9HEMI</name>
<dbReference type="PROSITE" id="PS50276">
    <property type="entry name" value="PANCREATIC_HORMONE_2"/>
    <property type="match status" value="1"/>
</dbReference>
<evidence type="ECO:0000256" key="1">
    <source>
        <dbReference type="ARBA" id="ARBA00004613"/>
    </source>
</evidence>
<protein>
    <recommendedName>
        <fullName evidence="8">Neuropeptide F</fullName>
    </recommendedName>
</protein>
<feature type="chain" id="PRO_5008585924" description="Neuropeptide F" evidence="6">
    <location>
        <begin position="28"/>
        <end position="120"/>
    </location>
</feature>
<dbReference type="Pfam" id="PF00159">
    <property type="entry name" value="Hormone_3"/>
    <property type="match status" value="1"/>
</dbReference>
<organism evidence="7">
    <name type="scientific">Homalodisca liturata</name>
    <dbReference type="NCBI Taxonomy" id="320908"/>
    <lineage>
        <taxon>Eukaryota</taxon>
        <taxon>Metazoa</taxon>
        <taxon>Ecdysozoa</taxon>
        <taxon>Arthropoda</taxon>
        <taxon>Hexapoda</taxon>
        <taxon>Insecta</taxon>
        <taxon>Pterygota</taxon>
        <taxon>Neoptera</taxon>
        <taxon>Paraneoptera</taxon>
        <taxon>Hemiptera</taxon>
        <taxon>Auchenorrhyncha</taxon>
        <taxon>Membracoidea</taxon>
        <taxon>Cicadellidae</taxon>
        <taxon>Cicadellinae</taxon>
        <taxon>Proconiini</taxon>
        <taxon>Homalodisca</taxon>
    </lineage>
</organism>
<dbReference type="EMBL" id="GECU01007735">
    <property type="protein sequence ID" value="JAS99971.1"/>
    <property type="molecule type" value="Transcribed_RNA"/>
</dbReference>
<feature type="non-terminal residue" evidence="7">
    <location>
        <position position="1"/>
    </location>
</feature>
<dbReference type="GO" id="GO:0005576">
    <property type="term" value="C:extracellular region"/>
    <property type="evidence" value="ECO:0007669"/>
    <property type="project" value="UniProtKB-SubCell"/>
</dbReference>
<dbReference type="InterPro" id="IPR001955">
    <property type="entry name" value="Pancreatic_hormone-like"/>
</dbReference>
<dbReference type="AlphaFoldDB" id="A0A1B6JL21"/>